<evidence type="ECO:0000313" key="1">
    <source>
        <dbReference type="EMBL" id="TWI69567.1"/>
    </source>
</evidence>
<sequence length="138" mass="15071">MTITVQRDLTQPMRHIVHVRNHLIPADVSVEEGGADAGPSPHDLYDAALSSCKALTVLWYAQRKNIPVVDIRVSTARDASEERHGTYRLAVTLHFTGDLSEAQRAELLSVAEKCPVHKLMTSVTTEVVTSLATTLAAE</sequence>
<protein>
    <submittedName>
        <fullName evidence="1">Putative redox protein</fullName>
    </submittedName>
</protein>
<gene>
    <name evidence="1" type="ORF">IP91_00637</name>
</gene>
<evidence type="ECO:0000313" key="2">
    <source>
        <dbReference type="Proteomes" id="UP000318431"/>
    </source>
</evidence>
<dbReference type="Gene3D" id="3.30.300.20">
    <property type="match status" value="1"/>
</dbReference>
<dbReference type="InterPro" id="IPR036102">
    <property type="entry name" value="OsmC/Ohrsf"/>
</dbReference>
<dbReference type="Proteomes" id="UP000318431">
    <property type="component" value="Unassembled WGS sequence"/>
</dbReference>
<name>A0A562RKJ0_9BURK</name>
<comment type="caution">
    <text evidence="1">The sequence shown here is derived from an EMBL/GenBank/DDBJ whole genome shotgun (WGS) entry which is preliminary data.</text>
</comment>
<dbReference type="InterPro" id="IPR003718">
    <property type="entry name" value="OsmC/Ohr_fam"/>
</dbReference>
<accession>A0A562RKJ0</accession>
<dbReference type="EMBL" id="VLLB01000001">
    <property type="protein sequence ID" value="TWI69567.1"/>
    <property type="molecule type" value="Genomic_DNA"/>
</dbReference>
<keyword evidence="2" id="KW-1185">Reference proteome</keyword>
<organism evidence="1 2">
    <name type="scientific">Pseudoduganella lurida</name>
    <dbReference type="NCBI Taxonomy" id="1036180"/>
    <lineage>
        <taxon>Bacteria</taxon>
        <taxon>Pseudomonadati</taxon>
        <taxon>Pseudomonadota</taxon>
        <taxon>Betaproteobacteria</taxon>
        <taxon>Burkholderiales</taxon>
        <taxon>Oxalobacteraceae</taxon>
        <taxon>Telluria group</taxon>
        <taxon>Pseudoduganella</taxon>
    </lineage>
</organism>
<proteinExistence type="predicted"/>
<dbReference type="OrthoDB" id="9789573at2"/>
<dbReference type="Pfam" id="PF02566">
    <property type="entry name" value="OsmC"/>
    <property type="match status" value="1"/>
</dbReference>
<dbReference type="InterPro" id="IPR015946">
    <property type="entry name" value="KH_dom-like_a/b"/>
</dbReference>
<dbReference type="PANTHER" id="PTHR39624">
    <property type="entry name" value="PROTEIN INVOLVED IN RIMO-MEDIATED BETA-METHYLTHIOLATION OF RIBOSOMAL PROTEIN S12 YCAO"/>
    <property type="match status" value="1"/>
</dbReference>
<dbReference type="SUPFAM" id="SSF82784">
    <property type="entry name" value="OsmC-like"/>
    <property type="match status" value="1"/>
</dbReference>
<dbReference type="AlphaFoldDB" id="A0A562RKJ0"/>
<dbReference type="PANTHER" id="PTHR39624:SF2">
    <property type="entry name" value="OSMC-LIKE PROTEIN"/>
    <property type="match status" value="1"/>
</dbReference>
<dbReference type="RefSeq" id="WP_145647318.1">
    <property type="nucleotide sequence ID" value="NZ_VLLB01000001.1"/>
</dbReference>
<reference evidence="1 2" key="1">
    <citation type="journal article" date="2015" name="Stand. Genomic Sci.">
        <title>Genomic Encyclopedia of Bacterial and Archaeal Type Strains, Phase III: the genomes of soil and plant-associated and newly described type strains.</title>
        <authorList>
            <person name="Whitman W.B."/>
            <person name="Woyke T."/>
            <person name="Klenk H.P."/>
            <person name="Zhou Y."/>
            <person name="Lilburn T.G."/>
            <person name="Beck B.J."/>
            <person name="De Vos P."/>
            <person name="Vandamme P."/>
            <person name="Eisen J.A."/>
            <person name="Garrity G."/>
            <person name="Hugenholtz P."/>
            <person name="Kyrpides N.C."/>
        </authorList>
    </citation>
    <scope>NUCLEOTIDE SEQUENCE [LARGE SCALE GENOMIC DNA]</scope>
    <source>
        <strain evidence="1 2">CGMCC 1.10822</strain>
    </source>
</reference>